<name>A0A7S3QYE9_DUNTE</name>
<dbReference type="AlphaFoldDB" id="A0A7S3QYE9"/>
<sequence>MHLSSAQMRASTHPGTPAAAPLRLPLHPARTRRAYLYAVHAGASHAAISTLLEAAGGEHRIQRDRVEPAIAHVAAVGKELGLNKVTPAFIPGAFNGALTTDVRQIEQADDTTNLGRLTFNQFKPTDTKVQLGQFTGGSYAPRAETGLPDLYRGPFEGMPQGYCLFTHFRVVEDGKSPDDCLHGVMTAIAEYDVPGGDKPAAMTIKFRRLRLQPTPSVAQNQERLNHWLHLFKTHNPSMNDAGVGEVELPANGPVGTIEYLLMDENEQVHVGNMGSCMIMKRWSPPAGSLGAALVEACKQ</sequence>
<dbReference type="EMBL" id="HBIP01019622">
    <property type="protein sequence ID" value="CAE0496577.1"/>
    <property type="molecule type" value="Transcribed_RNA"/>
</dbReference>
<feature type="region of interest" description="Disordered" evidence="1">
    <location>
        <begin position="1"/>
        <end position="24"/>
    </location>
</feature>
<accession>A0A7S3QYE9</accession>
<organism evidence="2">
    <name type="scientific">Dunaliella tertiolecta</name>
    <name type="common">Green alga</name>
    <dbReference type="NCBI Taxonomy" id="3047"/>
    <lineage>
        <taxon>Eukaryota</taxon>
        <taxon>Viridiplantae</taxon>
        <taxon>Chlorophyta</taxon>
        <taxon>core chlorophytes</taxon>
        <taxon>Chlorophyceae</taxon>
        <taxon>CS clade</taxon>
        <taxon>Chlamydomonadales</taxon>
        <taxon>Dunaliellaceae</taxon>
        <taxon>Dunaliella</taxon>
    </lineage>
</organism>
<reference evidence="2" key="1">
    <citation type="submission" date="2021-01" db="EMBL/GenBank/DDBJ databases">
        <authorList>
            <person name="Corre E."/>
            <person name="Pelletier E."/>
            <person name="Niang G."/>
            <person name="Scheremetjew M."/>
            <person name="Finn R."/>
            <person name="Kale V."/>
            <person name="Holt S."/>
            <person name="Cochrane G."/>
            <person name="Meng A."/>
            <person name="Brown T."/>
            <person name="Cohen L."/>
        </authorList>
    </citation>
    <scope>NUCLEOTIDE SEQUENCE</scope>
    <source>
        <strain evidence="2">CCMP1320</strain>
    </source>
</reference>
<evidence type="ECO:0000313" key="2">
    <source>
        <dbReference type="EMBL" id="CAE0496577.1"/>
    </source>
</evidence>
<proteinExistence type="predicted"/>
<protein>
    <submittedName>
        <fullName evidence="2">Uncharacterized protein</fullName>
    </submittedName>
</protein>
<gene>
    <name evidence="2" type="ORF">DTER00134_LOCUS11650</name>
</gene>
<evidence type="ECO:0000256" key="1">
    <source>
        <dbReference type="SAM" id="MobiDB-lite"/>
    </source>
</evidence>
<feature type="compositionally biased region" description="Polar residues" evidence="1">
    <location>
        <begin position="1"/>
        <end position="14"/>
    </location>
</feature>